<keyword evidence="7" id="KW-1133">Transmembrane helix</keyword>
<dbReference type="FunFam" id="2.10.25.10:FF:000051">
    <property type="entry name" value="Laminin subunit alpha 4"/>
    <property type="match status" value="1"/>
</dbReference>
<evidence type="ECO:0000256" key="5">
    <source>
        <dbReference type="ARBA" id="ARBA00023292"/>
    </source>
</evidence>
<dbReference type="GO" id="GO:0005201">
    <property type="term" value="F:extracellular matrix structural constituent"/>
    <property type="evidence" value="ECO:0007669"/>
    <property type="project" value="TreeGrafter"/>
</dbReference>
<keyword evidence="7" id="KW-0472">Membrane</keyword>
<evidence type="ECO:0000256" key="1">
    <source>
        <dbReference type="ARBA" id="ARBA00022729"/>
    </source>
</evidence>
<dbReference type="Pfam" id="PF00053">
    <property type="entry name" value="EGF_laminin"/>
    <property type="match status" value="3"/>
</dbReference>
<reference evidence="11 12" key="1">
    <citation type="journal article" date="2013" name="Nature">
        <title>Insights into bilaterian evolution from three spiralian genomes.</title>
        <authorList>
            <person name="Simakov O."/>
            <person name="Marletaz F."/>
            <person name="Cho S.J."/>
            <person name="Edsinger-Gonzales E."/>
            <person name="Havlak P."/>
            <person name="Hellsten U."/>
            <person name="Kuo D.H."/>
            <person name="Larsson T."/>
            <person name="Lv J."/>
            <person name="Arendt D."/>
            <person name="Savage R."/>
            <person name="Osoegawa K."/>
            <person name="de Jong P."/>
            <person name="Grimwood J."/>
            <person name="Chapman J.A."/>
            <person name="Shapiro H."/>
            <person name="Aerts A."/>
            <person name="Otillar R.P."/>
            <person name="Terry A.Y."/>
            <person name="Boore J.L."/>
            <person name="Grigoriev I.V."/>
            <person name="Lindberg D.R."/>
            <person name="Seaver E.C."/>
            <person name="Weisblat D.A."/>
            <person name="Putnam N.H."/>
            <person name="Rokhsar D.S."/>
        </authorList>
    </citation>
    <scope>NUCLEOTIDE SEQUENCE [LARGE SCALE GENOMIC DNA]</scope>
</reference>
<dbReference type="GO" id="GO:0009888">
    <property type="term" value="P:tissue development"/>
    <property type="evidence" value="ECO:0007669"/>
    <property type="project" value="TreeGrafter"/>
</dbReference>
<comment type="caution">
    <text evidence="6">Lacks conserved residue(s) required for the propagation of feature annotation.</text>
</comment>
<dbReference type="Proteomes" id="UP000030746">
    <property type="component" value="Unassembled WGS sequence"/>
</dbReference>
<feature type="signal peptide" evidence="8">
    <location>
        <begin position="1"/>
        <end position="21"/>
    </location>
</feature>
<dbReference type="SUPFAM" id="SSF57196">
    <property type="entry name" value="EGF/Laminin"/>
    <property type="match status" value="2"/>
</dbReference>
<dbReference type="GO" id="GO:0007411">
    <property type="term" value="P:axon guidance"/>
    <property type="evidence" value="ECO:0007669"/>
    <property type="project" value="TreeGrafter"/>
</dbReference>
<evidence type="ECO:0000313" key="12">
    <source>
        <dbReference type="Proteomes" id="UP000030746"/>
    </source>
</evidence>
<dbReference type="InterPro" id="IPR002049">
    <property type="entry name" value="LE_dom"/>
</dbReference>
<evidence type="ECO:0000256" key="4">
    <source>
        <dbReference type="ARBA" id="ARBA00023180"/>
    </source>
</evidence>
<keyword evidence="2" id="KW-0677">Repeat</keyword>
<feature type="domain" description="Fibronectin type-III" evidence="10">
    <location>
        <begin position="178"/>
        <end position="273"/>
    </location>
</feature>
<name>V3ZS57_LOTGI</name>
<keyword evidence="3 6" id="KW-1015">Disulfide bond</keyword>
<keyword evidence="5 6" id="KW-0424">Laminin EGF-like domain</keyword>
<keyword evidence="12" id="KW-1185">Reference proteome</keyword>
<dbReference type="SMART" id="SM00180">
    <property type="entry name" value="EGF_Lam"/>
    <property type="match status" value="3"/>
</dbReference>
<feature type="chain" id="PRO_5005713959" description="Fibronectin type-III domain-containing protein" evidence="8">
    <location>
        <begin position="22"/>
        <end position="533"/>
    </location>
</feature>
<dbReference type="Gene3D" id="2.10.25.10">
    <property type="entry name" value="Laminin"/>
    <property type="match status" value="3"/>
</dbReference>
<dbReference type="CDD" id="cd00055">
    <property type="entry name" value="EGF_Lam"/>
    <property type="match status" value="3"/>
</dbReference>
<evidence type="ECO:0000313" key="11">
    <source>
        <dbReference type="EMBL" id="ESO83731.1"/>
    </source>
</evidence>
<evidence type="ECO:0000256" key="7">
    <source>
        <dbReference type="SAM" id="Phobius"/>
    </source>
</evidence>
<dbReference type="Gene3D" id="2.60.40.10">
    <property type="entry name" value="Immunoglobulins"/>
    <property type="match status" value="1"/>
</dbReference>
<dbReference type="PANTHER" id="PTHR10574:SF406">
    <property type="entry name" value="LAMININ SUBUNIT ALPHA 5"/>
    <property type="match status" value="1"/>
</dbReference>
<dbReference type="CTD" id="20250143"/>
<feature type="disulfide bond" evidence="6">
    <location>
        <begin position="418"/>
        <end position="432"/>
    </location>
</feature>
<dbReference type="PROSITE" id="PS50853">
    <property type="entry name" value="FN3"/>
    <property type="match status" value="1"/>
</dbReference>
<organism evidence="11 12">
    <name type="scientific">Lottia gigantea</name>
    <name type="common">Giant owl limpet</name>
    <dbReference type="NCBI Taxonomy" id="225164"/>
    <lineage>
        <taxon>Eukaryota</taxon>
        <taxon>Metazoa</taxon>
        <taxon>Spiralia</taxon>
        <taxon>Lophotrochozoa</taxon>
        <taxon>Mollusca</taxon>
        <taxon>Gastropoda</taxon>
        <taxon>Patellogastropoda</taxon>
        <taxon>Lottioidea</taxon>
        <taxon>Lottiidae</taxon>
        <taxon>Lottia</taxon>
    </lineage>
</organism>
<dbReference type="KEGG" id="lgi:LOTGIDRAFT_236413"/>
<evidence type="ECO:0000256" key="6">
    <source>
        <dbReference type="PROSITE-ProRule" id="PRU00460"/>
    </source>
</evidence>
<dbReference type="InterPro" id="IPR013783">
    <property type="entry name" value="Ig-like_fold"/>
</dbReference>
<feature type="disulfide bond" evidence="6">
    <location>
        <begin position="406"/>
        <end position="415"/>
    </location>
</feature>
<dbReference type="AlphaFoldDB" id="V3ZS57"/>
<dbReference type="GO" id="GO:0005604">
    <property type="term" value="C:basement membrane"/>
    <property type="evidence" value="ECO:0007669"/>
    <property type="project" value="TreeGrafter"/>
</dbReference>
<dbReference type="GeneID" id="20250143"/>
<dbReference type="RefSeq" id="XP_009065518.1">
    <property type="nucleotide sequence ID" value="XM_009067270.1"/>
</dbReference>
<feature type="domain" description="Laminin EGF-like" evidence="9">
    <location>
        <begin position="382"/>
        <end position="434"/>
    </location>
</feature>
<dbReference type="InterPro" id="IPR050440">
    <property type="entry name" value="Laminin/Netrin_ECM"/>
</dbReference>
<evidence type="ECO:0008006" key="13">
    <source>
        <dbReference type="Google" id="ProtNLM"/>
    </source>
</evidence>
<dbReference type="PROSITE" id="PS01248">
    <property type="entry name" value="EGF_LAM_1"/>
    <property type="match status" value="2"/>
</dbReference>
<gene>
    <name evidence="11" type="ORF">LOTGIDRAFT_236413</name>
</gene>
<evidence type="ECO:0000259" key="9">
    <source>
        <dbReference type="PROSITE" id="PS50027"/>
    </source>
</evidence>
<feature type="transmembrane region" description="Helical" evidence="7">
    <location>
        <begin position="449"/>
        <end position="470"/>
    </location>
</feature>
<proteinExistence type="predicted"/>
<dbReference type="HOGENOM" id="CLU_511216_0_0_1"/>
<protein>
    <recommendedName>
        <fullName evidence="13">Fibronectin type-III domain-containing protein</fullName>
    </recommendedName>
</protein>
<sequence>MSKIKLLIVLVIYLSPEFVDSSKEIRYKTAKPAVGSLPSVNDILKEQRLILKPPSKLQSFLTSSNNIYLVWDAPEVYKIHDVNSNDTFWDEDNTTMSLIDDNTTETTTVDNVTTKPTGVTSVDIGTTSESPFEKGDNTSIMSRNICRPYVFLYNRTRPGDYAHIVKKPSEVATHAMKVEENDENNENMTEITINISEAVAPFSQGCVEQYTIYIYNNETGELAQSKRLGGNEPTEINITELKPSTTYKLLVGAEFTSRHKLNSTSITVTTKADQDKKDCQCSGVGTIGGHQPCRKDNTSLCICKPGYSGLFCEVCQPGFYKTAMFFPCHPCPCRQYSSVVSYCHFKEGFLVCDKCRSGYTGNLCHQCANGYHRYKGKYCVPCRCHGNTDSHSDSVCDPYTGACISCTRNTTGFNCERCRDGYRGDAINYKNCTAISDLDKDLLPLPAGYIAGIVIAVILVLSFILAFIVYKWWKFPTMKPFWTVELKEDHEGVSFSAVDDQEFLKATETRNKEGQFYEKQGRGMKYAQLREDV</sequence>
<dbReference type="PROSITE" id="PS50027">
    <property type="entry name" value="EGF_LAM_2"/>
    <property type="match status" value="1"/>
</dbReference>
<dbReference type="OMA" id="GNICHMC"/>
<dbReference type="EMBL" id="KB203598">
    <property type="protein sequence ID" value="ESO83731.1"/>
    <property type="molecule type" value="Genomic_DNA"/>
</dbReference>
<dbReference type="InterPro" id="IPR003961">
    <property type="entry name" value="FN3_dom"/>
</dbReference>
<evidence type="ECO:0000256" key="2">
    <source>
        <dbReference type="ARBA" id="ARBA00022737"/>
    </source>
</evidence>
<keyword evidence="4" id="KW-0325">Glycoprotein</keyword>
<evidence type="ECO:0000259" key="10">
    <source>
        <dbReference type="PROSITE" id="PS50853"/>
    </source>
</evidence>
<evidence type="ECO:0000256" key="3">
    <source>
        <dbReference type="ARBA" id="ARBA00023157"/>
    </source>
</evidence>
<dbReference type="OrthoDB" id="6159857at2759"/>
<evidence type="ECO:0000256" key="8">
    <source>
        <dbReference type="SAM" id="SignalP"/>
    </source>
</evidence>
<keyword evidence="7" id="KW-0812">Transmembrane</keyword>
<keyword evidence="1 8" id="KW-0732">Signal</keyword>
<dbReference type="GO" id="GO:0009887">
    <property type="term" value="P:animal organ morphogenesis"/>
    <property type="evidence" value="ECO:0007669"/>
    <property type="project" value="TreeGrafter"/>
</dbReference>
<dbReference type="PANTHER" id="PTHR10574">
    <property type="entry name" value="NETRIN/LAMININ-RELATED"/>
    <property type="match status" value="1"/>
</dbReference>
<accession>V3ZS57</accession>